<feature type="transmembrane region" description="Helical" evidence="1">
    <location>
        <begin position="336"/>
        <end position="356"/>
    </location>
</feature>
<accession>A0ABQ7G9B4</accession>
<gene>
    <name evidence="2" type="ORF">DUNSADRAFT_13518</name>
</gene>
<sequence>MGFCALVWEFLKDEVLPAQLLPKSRHNLWRLGELACQIKHAASAVTNSSASLGLLEKASSEQQQQQQQYLRQLQQQAASLMSASPEHGADGVKPELLDQMQVALEVWEKSESLQARLRSLFSLGTFLYCLGFGGLLIVLLPLARWLGVMILQVAYTTIPNVFQWLRLGQVIQDIESVLVFVLVRIHNVLLMPIYPGVGLLISTALIAAAKHQRQSAGSLLALSGIALAVLNLTVVLKLWLKWSKWLRMWALMQPLLPRLAPEDARCLVKGHSQGASGFATILALLIRREQRLAGSLRELERRSSPTYKEGNLEMALRVLFILVLSAPLARAHSSQLLGFGAATSLFLTAMMGVTAVENSLLGKEGRPPPGPLGNQEDSAWLIPGNGPEPMLVASLTLLLIQALAHGAGVSEQLAPFRTGFNVFGSMALLFITFLHSYKPLCKSWAEHRAHWLSE</sequence>
<evidence type="ECO:0000313" key="3">
    <source>
        <dbReference type="Proteomes" id="UP000815325"/>
    </source>
</evidence>
<keyword evidence="1" id="KW-1133">Transmembrane helix</keyword>
<organism evidence="2 3">
    <name type="scientific">Dunaliella salina</name>
    <name type="common">Green alga</name>
    <name type="synonym">Protococcus salinus</name>
    <dbReference type="NCBI Taxonomy" id="3046"/>
    <lineage>
        <taxon>Eukaryota</taxon>
        <taxon>Viridiplantae</taxon>
        <taxon>Chlorophyta</taxon>
        <taxon>core chlorophytes</taxon>
        <taxon>Chlorophyceae</taxon>
        <taxon>CS clade</taxon>
        <taxon>Chlamydomonadales</taxon>
        <taxon>Dunaliellaceae</taxon>
        <taxon>Dunaliella</taxon>
    </lineage>
</organism>
<feature type="transmembrane region" description="Helical" evidence="1">
    <location>
        <begin position="219"/>
        <end position="240"/>
    </location>
</feature>
<comment type="caution">
    <text evidence="2">The sequence shown here is derived from an EMBL/GenBank/DDBJ whole genome shotgun (WGS) entry which is preliminary data.</text>
</comment>
<name>A0ABQ7G9B4_DUNSA</name>
<evidence type="ECO:0000256" key="1">
    <source>
        <dbReference type="SAM" id="Phobius"/>
    </source>
</evidence>
<keyword evidence="1" id="KW-0472">Membrane</keyword>
<dbReference type="EMBL" id="MU069971">
    <property type="protein sequence ID" value="KAF5831161.1"/>
    <property type="molecule type" value="Genomic_DNA"/>
</dbReference>
<feature type="transmembrane region" description="Helical" evidence="1">
    <location>
        <begin position="119"/>
        <end position="139"/>
    </location>
</feature>
<dbReference type="Proteomes" id="UP000815325">
    <property type="component" value="Unassembled WGS sequence"/>
</dbReference>
<reference evidence="2" key="1">
    <citation type="submission" date="2017-08" db="EMBL/GenBank/DDBJ databases">
        <authorList>
            <person name="Polle J.E."/>
            <person name="Barry K."/>
            <person name="Cushman J."/>
            <person name="Schmutz J."/>
            <person name="Tran D."/>
            <person name="Hathwaick L.T."/>
            <person name="Yim W.C."/>
            <person name="Jenkins J."/>
            <person name="Mckie-Krisberg Z.M."/>
            <person name="Prochnik S."/>
            <person name="Lindquist E."/>
            <person name="Dockter R.B."/>
            <person name="Adam C."/>
            <person name="Molina H."/>
            <person name="Bunkerborg J."/>
            <person name="Jin E."/>
            <person name="Buchheim M."/>
            <person name="Magnuson J."/>
        </authorList>
    </citation>
    <scope>NUCLEOTIDE SEQUENCE</scope>
    <source>
        <strain evidence="2">CCAP 19/18</strain>
    </source>
</reference>
<proteinExistence type="predicted"/>
<keyword evidence="3" id="KW-1185">Reference proteome</keyword>
<protein>
    <submittedName>
        <fullName evidence="2">Uncharacterized protein</fullName>
    </submittedName>
</protein>
<evidence type="ECO:0000313" key="2">
    <source>
        <dbReference type="EMBL" id="KAF5831161.1"/>
    </source>
</evidence>
<keyword evidence="1" id="KW-0812">Transmembrane</keyword>
<feature type="transmembrane region" description="Helical" evidence="1">
    <location>
        <begin position="414"/>
        <end position="434"/>
    </location>
</feature>
<feature type="transmembrane region" description="Helical" evidence="1">
    <location>
        <begin position="177"/>
        <end position="207"/>
    </location>
</feature>